<dbReference type="InterPro" id="IPR001962">
    <property type="entry name" value="Asn_synthase"/>
</dbReference>
<evidence type="ECO:0000256" key="3">
    <source>
        <dbReference type="ARBA" id="ARBA00048741"/>
    </source>
</evidence>
<comment type="caution">
    <text evidence="5">The sequence shown here is derived from an EMBL/GenBank/DDBJ whole genome shotgun (WGS) entry which is preliminary data.</text>
</comment>
<dbReference type="SUPFAM" id="SSF52402">
    <property type="entry name" value="Adenine nucleotide alpha hydrolases-like"/>
    <property type="match status" value="1"/>
</dbReference>
<dbReference type="GO" id="GO:0004066">
    <property type="term" value="F:asparagine synthase (glutamine-hydrolyzing) activity"/>
    <property type="evidence" value="ECO:0007669"/>
    <property type="project" value="UniProtKB-EC"/>
</dbReference>
<accession>A0A916YDZ4</accession>
<dbReference type="Gene3D" id="3.60.20.10">
    <property type="entry name" value="Glutamine Phosphoribosylpyrophosphate, subunit 1, domain 1"/>
    <property type="match status" value="1"/>
</dbReference>
<protein>
    <recommendedName>
        <fullName evidence="2">asparagine synthase (glutamine-hydrolyzing)</fullName>
        <ecNumber evidence="2">6.3.5.4</ecNumber>
    </recommendedName>
</protein>
<dbReference type="GO" id="GO:0006529">
    <property type="term" value="P:asparagine biosynthetic process"/>
    <property type="evidence" value="ECO:0007669"/>
    <property type="project" value="InterPro"/>
</dbReference>
<dbReference type="Pfam" id="PF00733">
    <property type="entry name" value="Asn_synthase"/>
    <property type="match status" value="1"/>
</dbReference>
<dbReference type="InterPro" id="IPR051786">
    <property type="entry name" value="ASN_synthetase/amidase"/>
</dbReference>
<evidence type="ECO:0000256" key="2">
    <source>
        <dbReference type="ARBA" id="ARBA00012737"/>
    </source>
</evidence>
<comment type="catalytic activity">
    <reaction evidence="3">
        <text>L-aspartate + L-glutamine + ATP + H2O = L-asparagine + L-glutamate + AMP + diphosphate + H(+)</text>
        <dbReference type="Rhea" id="RHEA:12228"/>
        <dbReference type="ChEBI" id="CHEBI:15377"/>
        <dbReference type="ChEBI" id="CHEBI:15378"/>
        <dbReference type="ChEBI" id="CHEBI:29985"/>
        <dbReference type="ChEBI" id="CHEBI:29991"/>
        <dbReference type="ChEBI" id="CHEBI:30616"/>
        <dbReference type="ChEBI" id="CHEBI:33019"/>
        <dbReference type="ChEBI" id="CHEBI:58048"/>
        <dbReference type="ChEBI" id="CHEBI:58359"/>
        <dbReference type="ChEBI" id="CHEBI:456215"/>
        <dbReference type="EC" id="6.3.5.4"/>
    </reaction>
</comment>
<dbReference type="EMBL" id="BMIO01000004">
    <property type="protein sequence ID" value="GGD41035.1"/>
    <property type="molecule type" value="Genomic_DNA"/>
</dbReference>
<organism evidence="5 6">
    <name type="scientific">Croceicoccus pelagius</name>
    <dbReference type="NCBI Taxonomy" id="1703341"/>
    <lineage>
        <taxon>Bacteria</taxon>
        <taxon>Pseudomonadati</taxon>
        <taxon>Pseudomonadota</taxon>
        <taxon>Alphaproteobacteria</taxon>
        <taxon>Sphingomonadales</taxon>
        <taxon>Erythrobacteraceae</taxon>
        <taxon>Croceicoccus</taxon>
    </lineage>
</organism>
<dbReference type="RefSeq" id="WP_066766732.1">
    <property type="nucleotide sequence ID" value="NZ_BMIO01000004.1"/>
</dbReference>
<evidence type="ECO:0000256" key="1">
    <source>
        <dbReference type="ARBA" id="ARBA00005187"/>
    </source>
</evidence>
<evidence type="ECO:0000313" key="6">
    <source>
        <dbReference type="Proteomes" id="UP000598997"/>
    </source>
</evidence>
<evidence type="ECO:0000259" key="4">
    <source>
        <dbReference type="Pfam" id="PF00733"/>
    </source>
</evidence>
<sequence>MIAAGIVWGDNPRFDLSRLSFGDAAAARGDETLSRMGDSAVLLRHPPRQAHGKTARTQSGTIVAFNGWIDNADEISRELSLPADSNVAALYGAATETWGIAAERRIVGDYAAIIIPADGVMRLSRAPWSKHGLFYTLANSCAVAASVPRVLFGLGLERSVDPARYAELLYGLAPSWGAQTYFDEVSQVEQGSVVTIDRGSVQKVQWYDPHALSATRLARDEDYVEQANALLADSVRHALGPAVRPGILLSGGLDSPLVAAEILDQLPEGRRLKSFTFVPLQEGNEPVLPAHFHSDGPAVEAFAALYPALDPQFIDNRGIAFGHMLDDTFRTSDAAYPSLIASEFRGPWQAASDAGCDWLFTADMGNQTFSCEGNWAFVEFLRTGRFGELMRLLRAVPGDDRPLWRRFAARSILPNLPAAIRSAVRTLVHGDMARPLVRREVRERLDLDARYRAQYGEREWVRTRRDFVSDAWSMTSGGTEMTAAAEDLYGFRFRTIPQYRPLLEFCLTIPTDQYVRHGEQRYLARRMAIGRLPEAQRTNRRYGRHGVDWFERETPRLALMREEIERIADDPVMNAIIDVEGAMELLDNWPDRPDYRAKLEVFMPLAAAVVAGRFARYVDGRN</sequence>
<reference evidence="5 6" key="1">
    <citation type="journal article" date="2014" name="Int. J. Syst. Evol. Microbiol.">
        <title>Complete genome sequence of Corynebacterium casei LMG S-19264T (=DSM 44701T), isolated from a smear-ripened cheese.</title>
        <authorList>
            <consortium name="US DOE Joint Genome Institute (JGI-PGF)"/>
            <person name="Walter F."/>
            <person name="Albersmeier A."/>
            <person name="Kalinowski J."/>
            <person name="Ruckert C."/>
        </authorList>
    </citation>
    <scope>NUCLEOTIDE SEQUENCE [LARGE SCALE GENOMIC DNA]</scope>
    <source>
        <strain evidence="5 6">CGMCC 1.15358</strain>
    </source>
</reference>
<dbReference type="SUPFAM" id="SSF56235">
    <property type="entry name" value="N-terminal nucleophile aminohydrolases (Ntn hydrolases)"/>
    <property type="match status" value="1"/>
</dbReference>
<comment type="pathway">
    <text evidence="1">Amino-acid biosynthesis; L-asparagine biosynthesis; L-asparagine from L-aspartate (L-Gln route): step 1/1.</text>
</comment>
<name>A0A916YDZ4_9SPHN</name>
<dbReference type="Gene3D" id="3.40.50.620">
    <property type="entry name" value="HUPs"/>
    <property type="match status" value="1"/>
</dbReference>
<dbReference type="InterPro" id="IPR029055">
    <property type="entry name" value="Ntn_hydrolases_N"/>
</dbReference>
<dbReference type="PANTHER" id="PTHR43284:SF1">
    <property type="entry name" value="ASPARAGINE SYNTHETASE"/>
    <property type="match status" value="1"/>
</dbReference>
<dbReference type="AlphaFoldDB" id="A0A916YDZ4"/>
<dbReference type="EC" id="6.3.5.4" evidence="2"/>
<dbReference type="PANTHER" id="PTHR43284">
    <property type="entry name" value="ASPARAGINE SYNTHETASE (GLUTAMINE-HYDROLYZING)"/>
    <property type="match status" value="1"/>
</dbReference>
<gene>
    <name evidence="5" type="ORF">GCM10010989_13920</name>
</gene>
<dbReference type="InterPro" id="IPR014729">
    <property type="entry name" value="Rossmann-like_a/b/a_fold"/>
</dbReference>
<proteinExistence type="predicted"/>
<evidence type="ECO:0000313" key="5">
    <source>
        <dbReference type="EMBL" id="GGD41035.1"/>
    </source>
</evidence>
<dbReference type="OrthoDB" id="9763290at2"/>
<feature type="domain" description="Asparagine synthetase" evidence="4">
    <location>
        <begin position="228"/>
        <end position="277"/>
    </location>
</feature>
<keyword evidence="6" id="KW-1185">Reference proteome</keyword>
<dbReference type="Proteomes" id="UP000598997">
    <property type="component" value="Unassembled WGS sequence"/>
</dbReference>